<dbReference type="InterPro" id="IPR001944">
    <property type="entry name" value="Glycoside_Hdrlase_35"/>
</dbReference>
<protein>
    <recommendedName>
        <fullName evidence="5">Beta-galactosidase</fullName>
        <ecNumber evidence="5">3.2.1.23</ecNumber>
    </recommendedName>
</protein>
<dbReference type="InterPro" id="IPR031330">
    <property type="entry name" value="Gly_Hdrlase_35_cat"/>
</dbReference>
<dbReference type="EMBL" id="MU857655">
    <property type="protein sequence ID" value="KAK4247361.1"/>
    <property type="molecule type" value="Genomic_DNA"/>
</dbReference>
<dbReference type="InterPro" id="IPR019801">
    <property type="entry name" value="Glyco_hydro_35_CS"/>
</dbReference>
<dbReference type="EC" id="3.2.1.23" evidence="5"/>
<evidence type="ECO:0000256" key="5">
    <source>
        <dbReference type="RuleBase" id="RU000675"/>
    </source>
</evidence>
<comment type="catalytic activity">
    <reaction evidence="5">
        <text>Hydrolysis of terminal non-reducing beta-D-galactose residues in beta-D-galactosides.</text>
        <dbReference type="EC" id="3.2.1.23"/>
    </reaction>
</comment>
<feature type="domain" description="Beta-galactosidase galactose-binding" evidence="10">
    <location>
        <begin position="537"/>
        <end position="596"/>
    </location>
</feature>
<feature type="chain" id="PRO_5042855193" description="Beta-galactosidase" evidence="7">
    <location>
        <begin position="16"/>
        <end position="633"/>
    </location>
</feature>
<evidence type="ECO:0000256" key="7">
    <source>
        <dbReference type="SAM" id="SignalP"/>
    </source>
</evidence>
<feature type="active site" description="Nucleophile" evidence="4">
    <location>
        <position position="266"/>
    </location>
</feature>
<keyword evidence="12" id="KW-1185">Reference proteome</keyword>
<name>A0AAN7CT41_9PEZI</name>
<evidence type="ECO:0000256" key="6">
    <source>
        <dbReference type="RuleBase" id="RU003679"/>
    </source>
</evidence>
<evidence type="ECO:0000259" key="10">
    <source>
        <dbReference type="Pfam" id="PF21467"/>
    </source>
</evidence>
<dbReference type="GO" id="GO:0004565">
    <property type="term" value="F:beta-galactosidase activity"/>
    <property type="evidence" value="ECO:0007669"/>
    <property type="project" value="UniProtKB-EC"/>
</dbReference>
<dbReference type="Pfam" id="PF01301">
    <property type="entry name" value="Glyco_hydro_35"/>
    <property type="match status" value="1"/>
</dbReference>
<dbReference type="PANTHER" id="PTHR23421">
    <property type="entry name" value="BETA-GALACTOSIDASE RELATED"/>
    <property type="match status" value="1"/>
</dbReference>
<dbReference type="PRINTS" id="PR00742">
    <property type="entry name" value="GLHYDRLASE35"/>
</dbReference>
<evidence type="ECO:0000256" key="3">
    <source>
        <dbReference type="ARBA" id="ARBA00023295"/>
    </source>
</evidence>
<dbReference type="InterPro" id="IPR048913">
    <property type="entry name" value="BetaGal_gal-bd"/>
</dbReference>
<dbReference type="InterPro" id="IPR017853">
    <property type="entry name" value="GH"/>
</dbReference>
<feature type="active site" description="Proton donor" evidence="4">
    <location>
        <position position="189"/>
    </location>
</feature>
<keyword evidence="3 5" id="KW-0326">Glycosidase</keyword>
<dbReference type="Pfam" id="PF21467">
    <property type="entry name" value="BetaGal_gal-bd"/>
    <property type="match status" value="1"/>
</dbReference>
<dbReference type="Gene3D" id="2.60.120.260">
    <property type="entry name" value="Galactose-binding domain-like"/>
    <property type="match status" value="2"/>
</dbReference>
<accession>A0AAN7CT41</accession>
<feature type="domain" description="Glycoside hydrolase 35 catalytic" evidence="8">
    <location>
        <begin position="42"/>
        <end position="357"/>
    </location>
</feature>
<feature type="domain" description="Beta-galactosidase 1-like first all-beta" evidence="9">
    <location>
        <begin position="401"/>
        <end position="513"/>
    </location>
</feature>
<dbReference type="Proteomes" id="UP001303647">
    <property type="component" value="Unassembled WGS sequence"/>
</dbReference>
<organism evidence="11 12">
    <name type="scientific">Corynascus novoguineensis</name>
    <dbReference type="NCBI Taxonomy" id="1126955"/>
    <lineage>
        <taxon>Eukaryota</taxon>
        <taxon>Fungi</taxon>
        <taxon>Dikarya</taxon>
        <taxon>Ascomycota</taxon>
        <taxon>Pezizomycotina</taxon>
        <taxon>Sordariomycetes</taxon>
        <taxon>Sordariomycetidae</taxon>
        <taxon>Sordariales</taxon>
        <taxon>Chaetomiaceae</taxon>
        <taxon>Corynascus</taxon>
    </lineage>
</organism>
<dbReference type="SUPFAM" id="SSF49785">
    <property type="entry name" value="Galactose-binding domain-like"/>
    <property type="match status" value="1"/>
</dbReference>
<reference evidence="11" key="1">
    <citation type="journal article" date="2023" name="Mol. Phylogenet. Evol.">
        <title>Genome-scale phylogeny and comparative genomics of the fungal order Sordariales.</title>
        <authorList>
            <person name="Hensen N."/>
            <person name="Bonometti L."/>
            <person name="Westerberg I."/>
            <person name="Brannstrom I.O."/>
            <person name="Guillou S."/>
            <person name="Cros-Aarteil S."/>
            <person name="Calhoun S."/>
            <person name="Haridas S."/>
            <person name="Kuo A."/>
            <person name="Mondo S."/>
            <person name="Pangilinan J."/>
            <person name="Riley R."/>
            <person name="LaButti K."/>
            <person name="Andreopoulos B."/>
            <person name="Lipzen A."/>
            <person name="Chen C."/>
            <person name="Yan M."/>
            <person name="Daum C."/>
            <person name="Ng V."/>
            <person name="Clum A."/>
            <person name="Steindorff A."/>
            <person name="Ohm R.A."/>
            <person name="Martin F."/>
            <person name="Silar P."/>
            <person name="Natvig D.O."/>
            <person name="Lalanne C."/>
            <person name="Gautier V."/>
            <person name="Ament-Velasquez S.L."/>
            <person name="Kruys A."/>
            <person name="Hutchinson M.I."/>
            <person name="Powell A.J."/>
            <person name="Barry K."/>
            <person name="Miller A.N."/>
            <person name="Grigoriev I.V."/>
            <person name="Debuchy R."/>
            <person name="Gladieux P."/>
            <person name="Hiltunen Thoren M."/>
            <person name="Johannesson H."/>
        </authorList>
    </citation>
    <scope>NUCLEOTIDE SEQUENCE</scope>
    <source>
        <strain evidence="11">CBS 359.72</strain>
    </source>
</reference>
<keyword evidence="2 5" id="KW-0378">Hydrolase</keyword>
<dbReference type="Gene3D" id="3.20.20.80">
    <property type="entry name" value="Glycosidases"/>
    <property type="match status" value="1"/>
</dbReference>
<dbReference type="InterPro" id="IPR008979">
    <property type="entry name" value="Galactose-bd-like_sf"/>
</dbReference>
<evidence type="ECO:0000256" key="2">
    <source>
        <dbReference type="ARBA" id="ARBA00022801"/>
    </source>
</evidence>
<comment type="caution">
    <text evidence="11">The sequence shown here is derived from an EMBL/GenBank/DDBJ whole genome shotgun (WGS) entry which is preliminary data.</text>
</comment>
<dbReference type="SUPFAM" id="SSF51445">
    <property type="entry name" value="(Trans)glycosidases"/>
    <property type="match status" value="1"/>
</dbReference>
<gene>
    <name evidence="11" type="ORF">C7999DRAFT_41325</name>
</gene>
<dbReference type="GO" id="GO:0005975">
    <property type="term" value="P:carbohydrate metabolic process"/>
    <property type="evidence" value="ECO:0007669"/>
    <property type="project" value="InterPro"/>
</dbReference>
<dbReference type="AlphaFoldDB" id="A0AAN7CT41"/>
<dbReference type="InterPro" id="IPR048912">
    <property type="entry name" value="BetaGal1-like_ABD1"/>
</dbReference>
<evidence type="ECO:0000313" key="12">
    <source>
        <dbReference type="Proteomes" id="UP001303647"/>
    </source>
</evidence>
<dbReference type="Pfam" id="PF21317">
    <property type="entry name" value="BetaGal_ABD_1"/>
    <property type="match status" value="1"/>
</dbReference>
<evidence type="ECO:0000313" key="11">
    <source>
        <dbReference type="EMBL" id="KAK4247361.1"/>
    </source>
</evidence>
<dbReference type="InterPro" id="IPR026283">
    <property type="entry name" value="B-gal_1-like"/>
</dbReference>
<comment type="similarity">
    <text evidence="1 6">Belongs to the glycosyl hydrolase 35 family.</text>
</comment>
<reference evidence="11" key="2">
    <citation type="submission" date="2023-05" db="EMBL/GenBank/DDBJ databases">
        <authorList>
            <consortium name="Lawrence Berkeley National Laboratory"/>
            <person name="Steindorff A."/>
            <person name="Hensen N."/>
            <person name="Bonometti L."/>
            <person name="Westerberg I."/>
            <person name="Brannstrom I.O."/>
            <person name="Guillou S."/>
            <person name="Cros-Aarteil S."/>
            <person name="Calhoun S."/>
            <person name="Haridas S."/>
            <person name="Kuo A."/>
            <person name="Mondo S."/>
            <person name="Pangilinan J."/>
            <person name="Riley R."/>
            <person name="Labutti K."/>
            <person name="Andreopoulos B."/>
            <person name="Lipzen A."/>
            <person name="Chen C."/>
            <person name="Yanf M."/>
            <person name="Daum C."/>
            <person name="Ng V."/>
            <person name="Clum A."/>
            <person name="Ohm R."/>
            <person name="Martin F."/>
            <person name="Silar P."/>
            <person name="Natvig D."/>
            <person name="Lalanne C."/>
            <person name="Gautier V."/>
            <person name="Ament-Velasquez S.L."/>
            <person name="Kruys A."/>
            <person name="Hutchinson M.I."/>
            <person name="Powell A.J."/>
            <person name="Barry K."/>
            <person name="Miller A.N."/>
            <person name="Grigoriev I.V."/>
            <person name="Debuchy R."/>
            <person name="Gladieux P."/>
            <person name="Thoren M.H."/>
            <person name="Johannesson H."/>
        </authorList>
    </citation>
    <scope>NUCLEOTIDE SEQUENCE</scope>
    <source>
        <strain evidence="11">CBS 359.72</strain>
    </source>
</reference>
<dbReference type="PIRSF" id="PIRSF006336">
    <property type="entry name" value="B-gal"/>
    <property type="match status" value="1"/>
</dbReference>
<evidence type="ECO:0000259" key="9">
    <source>
        <dbReference type="Pfam" id="PF21317"/>
    </source>
</evidence>
<proteinExistence type="inferred from homology"/>
<dbReference type="FunFam" id="2.60.120.260:FF:000251">
    <property type="entry name" value="Beta-galactosidase"/>
    <property type="match status" value="1"/>
</dbReference>
<dbReference type="PROSITE" id="PS01182">
    <property type="entry name" value="GLYCOSYL_HYDROL_F35"/>
    <property type="match status" value="1"/>
</dbReference>
<evidence type="ECO:0000256" key="1">
    <source>
        <dbReference type="ARBA" id="ARBA00009809"/>
    </source>
</evidence>
<feature type="signal peptide" evidence="7">
    <location>
        <begin position="1"/>
        <end position="15"/>
    </location>
</feature>
<evidence type="ECO:0000256" key="4">
    <source>
        <dbReference type="PIRSR" id="PIRSR006336-1"/>
    </source>
</evidence>
<keyword evidence="7" id="KW-0732">Signal</keyword>
<evidence type="ECO:0000259" key="8">
    <source>
        <dbReference type="Pfam" id="PF01301"/>
    </source>
</evidence>
<sequence>MHLSALLCLVTGAQCFASAARLPESPNAAAANGSFTWDRNNFYLNGDKYQIIGGQIDPQRVPREYWEQRLQMAKAMGLNTIFSYLYWQDIEPSPGQFDFTGMNDVAAWHQAIQDAGLKAVLRPGPYVCAERDWGGLPGWLSQIPDMKIRSNNQPFLNASANYLAQVGAQLQEYLVTNGGPILLVQVENEYGYVGNDMDYKRALSDALFAAFPDVKQYTNDGASALLSGYLPGALSVVDGSRPQNAIPERDKVITDPSSLGPLMDGEVWITWFDSWGPRNGHAGAADASGDIDWMLSRGYHFSIFMFHGGTSWGFGNGAGGPDPATSPMTTSYDYGAVLDETGRPASSYNAMRSTIAKYVPSLPDVPSTPPLQSISEFPLTPVAGWFDDLAQKQNGTIFDSPKVMEALGQTFGYILYTYTATTPSSGALRPGSDGRPHDRIIVYVNGQRRGVIDAIYRTPATVEVSLEPGDELWLLVENLGRADNGFSDQTKGIVGEVTVAGQVLTGEWTHYSFPLAQLPEGLSGSEEVVVDEDDGLPVWYRGTFENSESGMAADTFLELPGGVKGVVFVNGRNLGRYWTIGPQQQLFVPGAWLEETNEVLVLELEPRAESRVARGVSERTWKNNPDPDCYECS</sequence>